<evidence type="ECO:0000259" key="2">
    <source>
        <dbReference type="Pfam" id="PF11995"/>
    </source>
</evidence>
<gene>
    <name evidence="3" type="ORF">CYMTET_33677</name>
</gene>
<keyword evidence="1" id="KW-0493">Microtubule</keyword>
<feature type="non-terminal residue" evidence="3">
    <location>
        <position position="1"/>
    </location>
</feature>
<protein>
    <recommendedName>
        <fullName evidence="2">NPK1-activating kinesin-like protein C-terminal domain-containing protein</fullName>
    </recommendedName>
</protein>
<dbReference type="GO" id="GO:0005874">
    <property type="term" value="C:microtubule"/>
    <property type="evidence" value="ECO:0007669"/>
    <property type="project" value="UniProtKB-KW"/>
</dbReference>
<evidence type="ECO:0000313" key="3">
    <source>
        <dbReference type="EMBL" id="KAK3257228.1"/>
    </source>
</evidence>
<sequence>VLKLEVSLEDSSRVQQRQAERLRVLEAAALPHDPADTWAAPLCAQSLLPKIIQLWAEQMVPLQHRSRVVMDEGFDLGPKFLGGAMCTRHGVRGKETFYYDAEYRRLCWMTTCSTVPSSPTVPSKTSSALPEECRTLKSEQIFLCNKLRQLPAEQRKSLFQEWGIPCESKVPPPAPLLRRE</sequence>
<dbReference type="InterPro" id="IPR021881">
    <property type="entry name" value="NACK_C"/>
</dbReference>
<keyword evidence="4" id="KW-1185">Reference proteome</keyword>
<feature type="domain" description="NPK1-activating kinesin-like protein C-terminal" evidence="2">
    <location>
        <begin position="95"/>
        <end position="169"/>
    </location>
</feature>
<dbReference type="AlphaFoldDB" id="A0AAE0FCM9"/>
<comment type="caution">
    <text evidence="3">The sequence shown here is derived from an EMBL/GenBank/DDBJ whole genome shotgun (WGS) entry which is preliminary data.</text>
</comment>
<dbReference type="Pfam" id="PF11995">
    <property type="entry name" value="DUF3490"/>
    <property type="match status" value="1"/>
</dbReference>
<dbReference type="Proteomes" id="UP001190700">
    <property type="component" value="Unassembled WGS sequence"/>
</dbReference>
<evidence type="ECO:0000256" key="1">
    <source>
        <dbReference type="ARBA" id="ARBA00022701"/>
    </source>
</evidence>
<proteinExistence type="predicted"/>
<reference evidence="3 4" key="1">
    <citation type="journal article" date="2015" name="Genome Biol. Evol.">
        <title>Comparative Genomics of a Bacterivorous Green Alga Reveals Evolutionary Causalities and Consequences of Phago-Mixotrophic Mode of Nutrition.</title>
        <authorList>
            <person name="Burns J.A."/>
            <person name="Paasch A."/>
            <person name="Narechania A."/>
            <person name="Kim E."/>
        </authorList>
    </citation>
    <scope>NUCLEOTIDE SEQUENCE [LARGE SCALE GENOMIC DNA]</scope>
    <source>
        <strain evidence="3 4">PLY_AMNH</strain>
    </source>
</reference>
<organism evidence="3 4">
    <name type="scientific">Cymbomonas tetramitiformis</name>
    <dbReference type="NCBI Taxonomy" id="36881"/>
    <lineage>
        <taxon>Eukaryota</taxon>
        <taxon>Viridiplantae</taxon>
        <taxon>Chlorophyta</taxon>
        <taxon>Pyramimonadophyceae</taxon>
        <taxon>Pyramimonadales</taxon>
        <taxon>Pyramimonadaceae</taxon>
        <taxon>Cymbomonas</taxon>
    </lineage>
</organism>
<dbReference type="EMBL" id="LGRX02020832">
    <property type="protein sequence ID" value="KAK3257228.1"/>
    <property type="molecule type" value="Genomic_DNA"/>
</dbReference>
<name>A0AAE0FCM9_9CHLO</name>
<evidence type="ECO:0000313" key="4">
    <source>
        <dbReference type="Proteomes" id="UP001190700"/>
    </source>
</evidence>
<accession>A0AAE0FCM9</accession>